<gene>
    <name evidence="1" type="ORF">SAMN05660964_01196</name>
</gene>
<evidence type="ECO:0000313" key="1">
    <source>
        <dbReference type="EMBL" id="SEA23725.1"/>
    </source>
</evidence>
<reference evidence="1 2" key="1">
    <citation type="submission" date="2016-10" db="EMBL/GenBank/DDBJ databases">
        <authorList>
            <person name="de Groot N.N."/>
        </authorList>
    </citation>
    <scope>NUCLEOTIDE SEQUENCE [LARGE SCALE GENOMIC DNA]</scope>
    <source>
        <strain evidence="1 2">DSM 21228</strain>
    </source>
</reference>
<proteinExistence type="predicted"/>
<organism evidence="1 2">
    <name type="scientific">Thiothrix caldifontis</name>
    <dbReference type="NCBI Taxonomy" id="525918"/>
    <lineage>
        <taxon>Bacteria</taxon>
        <taxon>Pseudomonadati</taxon>
        <taxon>Pseudomonadota</taxon>
        <taxon>Gammaproteobacteria</taxon>
        <taxon>Thiotrichales</taxon>
        <taxon>Thiotrichaceae</taxon>
        <taxon>Thiothrix</taxon>
    </lineage>
</organism>
<accession>A0A1H3ZJ62</accession>
<evidence type="ECO:0000313" key="2">
    <source>
        <dbReference type="Proteomes" id="UP000199397"/>
    </source>
</evidence>
<sequence>MQLTLDIPEKFFAYQTPKELIRLLKLNTAIDLYRRGKLSAGAAAEFVGDLDRYEFLYECRQHGIEPQTYDNVEELQAEIDNIHAARC</sequence>
<keyword evidence="2" id="KW-1185">Reference proteome</keyword>
<dbReference type="RefSeq" id="WP_093066388.1">
    <property type="nucleotide sequence ID" value="NZ_FNQP01000005.1"/>
</dbReference>
<dbReference type="InterPro" id="IPR005368">
    <property type="entry name" value="UPF0175"/>
</dbReference>
<dbReference type="Proteomes" id="UP000199397">
    <property type="component" value="Unassembled WGS sequence"/>
</dbReference>
<dbReference type="AlphaFoldDB" id="A0A1H3ZJ62"/>
<dbReference type="STRING" id="525918.SAMN05660964_01196"/>
<dbReference type="EMBL" id="FNQP01000005">
    <property type="protein sequence ID" value="SEA23725.1"/>
    <property type="molecule type" value="Genomic_DNA"/>
</dbReference>
<name>A0A1H3ZJ62_9GAMM</name>
<protein>
    <submittedName>
        <fullName evidence="1">Predicted antitoxin, contains HTH domain</fullName>
    </submittedName>
</protein>
<dbReference type="Pfam" id="PF03683">
    <property type="entry name" value="UPF0175"/>
    <property type="match status" value="1"/>
</dbReference>
<dbReference type="OrthoDB" id="5625341at2"/>